<accession>A0A7U2F064</accession>
<feature type="region of interest" description="Disordered" evidence="1">
    <location>
        <begin position="66"/>
        <end position="140"/>
    </location>
</feature>
<dbReference type="VEuPathDB" id="FungiDB:JI435_012320"/>
<feature type="compositionally biased region" description="Basic residues" evidence="1">
    <location>
        <begin position="119"/>
        <end position="139"/>
    </location>
</feature>
<proteinExistence type="predicted"/>
<keyword evidence="3" id="KW-1185">Reference proteome</keyword>
<dbReference type="EMBL" id="CP069028">
    <property type="protein sequence ID" value="QRC96293.1"/>
    <property type="molecule type" value="Genomic_DNA"/>
</dbReference>
<dbReference type="AlphaFoldDB" id="A0A7U2F064"/>
<sequence length="372" mass="41626">MCVILPVSHIPCTHTVAIWQHCIDATRSGRNGVKPCWNVKQHEKSVITRRLCEDCSGQRFFARRGGVAERGNGSPTPSPAANDSADDSGYHSDVIHEEDEASDRDECPLSPKALAPRTKPNKQRKRTSSNHHSLTRKPSWKPNLKRELDFEYEPVFSSHRRDSIDSLISNFDATDVAASMDTTRRPPTPSRKTRAETLLHPSSPTKARNTPFPQSPDVHHSSGSPKQRKNSTLLHPSSPTEDTKRRPSIYARRGSSLLHPSLPTEPVAVTQLHKTVLSVPPRRVPLLHTSHSEPQSATMATQRRKSVLHSCLSDGEDEGERDRPVLRLGRRSENAGDRRYEGEVEEAMMRTARVARESRSGGRAGRGKWNYH</sequence>
<reference evidence="3" key="1">
    <citation type="journal article" date="2021" name="BMC Genomics">
        <title>Chromosome-level genome assembly and manually-curated proteome of model necrotroph Parastagonospora nodorum Sn15 reveals a genome-wide trove of candidate effector homologs, and redundancy of virulence-related functions within an accessory chromosome.</title>
        <authorList>
            <person name="Bertazzoni S."/>
            <person name="Jones D.A.B."/>
            <person name="Phan H.T."/>
            <person name="Tan K.-C."/>
            <person name="Hane J.K."/>
        </authorList>
    </citation>
    <scope>NUCLEOTIDE SEQUENCE [LARGE SCALE GENOMIC DNA]</scope>
    <source>
        <strain evidence="3">SN15 / ATCC MYA-4574 / FGSC 10173)</strain>
    </source>
</reference>
<evidence type="ECO:0000256" key="1">
    <source>
        <dbReference type="SAM" id="MobiDB-lite"/>
    </source>
</evidence>
<protein>
    <submittedName>
        <fullName evidence="2">Uncharacterized protein</fullName>
    </submittedName>
</protein>
<evidence type="ECO:0000313" key="2">
    <source>
        <dbReference type="EMBL" id="QRC96293.1"/>
    </source>
</evidence>
<organism evidence="2 3">
    <name type="scientific">Phaeosphaeria nodorum (strain SN15 / ATCC MYA-4574 / FGSC 10173)</name>
    <name type="common">Glume blotch fungus</name>
    <name type="synonym">Parastagonospora nodorum</name>
    <dbReference type="NCBI Taxonomy" id="321614"/>
    <lineage>
        <taxon>Eukaryota</taxon>
        <taxon>Fungi</taxon>
        <taxon>Dikarya</taxon>
        <taxon>Ascomycota</taxon>
        <taxon>Pezizomycotina</taxon>
        <taxon>Dothideomycetes</taxon>
        <taxon>Pleosporomycetidae</taxon>
        <taxon>Pleosporales</taxon>
        <taxon>Pleosporineae</taxon>
        <taxon>Phaeosphaeriaceae</taxon>
        <taxon>Parastagonospora</taxon>
    </lineage>
</organism>
<feature type="region of interest" description="Disordered" evidence="1">
    <location>
        <begin position="178"/>
        <end position="247"/>
    </location>
</feature>
<dbReference type="Proteomes" id="UP000663193">
    <property type="component" value="Chromosome 6"/>
</dbReference>
<feature type="compositionally biased region" description="Polar residues" evidence="1">
    <location>
        <begin position="221"/>
        <end position="240"/>
    </location>
</feature>
<name>A0A7U2F064_PHANO</name>
<dbReference type="OrthoDB" id="3795884at2759"/>
<evidence type="ECO:0000313" key="3">
    <source>
        <dbReference type="Proteomes" id="UP000663193"/>
    </source>
</evidence>
<feature type="region of interest" description="Disordered" evidence="1">
    <location>
        <begin position="351"/>
        <end position="372"/>
    </location>
</feature>
<feature type="compositionally biased region" description="Polar residues" evidence="1">
    <location>
        <begin position="200"/>
        <end position="212"/>
    </location>
</feature>
<gene>
    <name evidence="2" type="ORF">JI435_012320</name>
</gene>